<dbReference type="SUPFAM" id="SSF46458">
    <property type="entry name" value="Globin-like"/>
    <property type="match status" value="1"/>
</dbReference>
<dbReference type="InterPro" id="IPR044399">
    <property type="entry name" value="Mb-like_M"/>
</dbReference>
<dbReference type="EMBL" id="UYRR01031199">
    <property type="protein sequence ID" value="VDK47510.1"/>
    <property type="molecule type" value="Genomic_DNA"/>
</dbReference>
<dbReference type="Gene3D" id="1.10.490.10">
    <property type="entry name" value="Globins"/>
    <property type="match status" value="1"/>
</dbReference>
<keyword evidence="2" id="KW-1185">Reference proteome</keyword>
<dbReference type="GO" id="GO:0020037">
    <property type="term" value="F:heme binding"/>
    <property type="evidence" value="ECO:0007669"/>
    <property type="project" value="InterPro"/>
</dbReference>
<evidence type="ECO:0000313" key="3">
    <source>
        <dbReference type="WBParaSite" id="ASIM_0001303001-mRNA-1"/>
    </source>
</evidence>
<name>A0A0M3JXF7_ANISI</name>
<accession>A0A0M3JXF7</accession>
<dbReference type="WBParaSite" id="ASIM_0001303001-mRNA-1">
    <property type="protein sequence ID" value="ASIM_0001303001-mRNA-1"/>
    <property type="gene ID" value="ASIM_0001303001"/>
</dbReference>
<reference evidence="3" key="1">
    <citation type="submission" date="2017-02" db="UniProtKB">
        <authorList>
            <consortium name="WormBaseParasite"/>
        </authorList>
    </citation>
    <scope>IDENTIFICATION</scope>
</reference>
<dbReference type="InterPro" id="IPR012292">
    <property type="entry name" value="Globin/Proto"/>
</dbReference>
<dbReference type="GO" id="GO:0019825">
    <property type="term" value="F:oxygen binding"/>
    <property type="evidence" value="ECO:0007669"/>
    <property type="project" value="InterPro"/>
</dbReference>
<protein>
    <submittedName>
        <fullName evidence="3">GLOBIN domain-containing protein</fullName>
    </submittedName>
</protein>
<dbReference type="AlphaFoldDB" id="A0A0M3JXF7"/>
<dbReference type="InterPro" id="IPR009050">
    <property type="entry name" value="Globin-like_sf"/>
</dbReference>
<evidence type="ECO:0000313" key="1">
    <source>
        <dbReference type="EMBL" id="VDK47510.1"/>
    </source>
</evidence>
<gene>
    <name evidence="1" type="ORF">ASIM_LOCUS12496</name>
</gene>
<evidence type="ECO:0000313" key="2">
    <source>
        <dbReference type="Proteomes" id="UP000267096"/>
    </source>
</evidence>
<organism evidence="3">
    <name type="scientific">Anisakis simplex</name>
    <name type="common">Herring worm</name>
    <dbReference type="NCBI Taxonomy" id="6269"/>
    <lineage>
        <taxon>Eukaryota</taxon>
        <taxon>Metazoa</taxon>
        <taxon>Ecdysozoa</taxon>
        <taxon>Nematoda</taxon>
        <taxon>Chromadorea</taxon>
        <taxon>Rhabditida</taxon>
        <taxon>Spirurina</taxon>
        <taxon>Ascaridomorpha</taxon>
        <taxon>Ascaridoidea</taxon>
        <taxon>Anisakidae</taxon>
        <taxon>Anisakis</taxon>
        <taxon>Anisakis simplex complex</taxon>
    </lineage>
</organism>
<reference evidence="1 2" key="2">
    <citation type="submission" date="2018-11" db="EMBL/GenBank/DDBJ databases">
        <authorList>
            <consortium name="Pathogen Informatics"/>
        </authorList>
    </citation>
    <scope>NUCLEOTIDE SEQUENCE [LARGE SCALE GENOMIC DNA]</scope>
</reference>
<dbReference type="OrthoDB" id="5797731at2759"/>
<proteinExistence type="predicted"/>
<sequence>MKEVFGVPTFIDDLFEYEPFRRSGKLLGSVIDLCVRNIDELDAEMGPVLVMYGRRHYHRYTQGFHLKYVPIFVKCMSEFVDANINEGGRTTEIEGGWHSLFDYIASKIVEGVHLERHRNHSTRRKSVF</sequence>
<dbReference type="Proteomes" id="UP000267096">
    <property type="component" value="Unassembled WGS sequence"/>
</dbReference>
<dbReference type="CDD" id="cd01040">
    <property type="entry name" value="Mb-like"/>
    <property type="match status" value="1"/>
</dbReference>